<dbReference type="OrthoDB" id="637707at2"/>
<dbReference type="Pfam" id="PF14054">
    <property type="entry name" value="DUF4249"/>
    <property type="match status" value="1"/>
</dbReference>
<keyword evidence="2" id="KW-0449">Lipoprotein</keyword>
<dbReference type="Proteomes" id="UP000004095">
    <property type="component" value="Unassembled WGS sequence"/>
</dbReference>
<feature type="chain" id="PRO_5002641585" evidence="1">
    <location>
        <begin position="20"/>
        <end position="271"/>
    </location>
</feature>
<dbReference type="eggNOG" id="ENOG502ZCA0">
    <property type="taxonomic scope" value="Bacteria"/>
</dbReference>
<reference evidence="2 3" key="1">
    <citation type="submission" date="2007-01" db="EMBL/GenBank/DDBJ databases">
        <authorList>
            <person name="Haygood M."/>
            <person name="Podell S."/>
            <person name="Anderson C."/>
            <person name="Hopkinson B."/>
            <person name="Roe K."/>
            <person name="Barbeau K."/>
            <person name="Gaasterland T."/>
            <person name="Ferriera S."/>
            <person name="Johnson J."/>
            <person name="Kravitz S."/>
            <person name="Beeson K."/>
            <person name="Sutton G."/>
            <person name="Rogers Y.-H."/>
            <person name="Friedman R."/>
            <person name="Frazier M."/>
            <person name="Venter J.C."/>
        </authorList>
    </citation>
    <scope>NUCLEOTIDE SEQUENCE [LARGE SCALE GENOMIC DNA]</scope>
    <source>
        <strain evidence="2 3">ATCC 23134</strain>
    </source>
</reference>
<evidence type="ECO:0000313" key="3">
    <source>
        <dbReference type="Proteomes" id="UP000004095"/>
    </source>
</evidence>
<evidence type="ECO:0000313" key="2">
    <source>
        <dbReference type="EMBL" id="EAY27224.1"/>
    </source>
</evidence>
<proteinExistence type="predicted"/>
<sequence>MRKILNKLIYSVLAFTVFASCTKIIEVDLNSAAPQLVIEGEVTDRAEPYRVKVSRTGDYMGNEVPPKVSGAMVTISDGKRTYTLQENTEQSGTYQTNAFVGTPGATYVLKVIVGETTYSAQSTMPNELLDFKVEQTAYFEGDASKGAGYYLQMYATDPQDEVNFYQWRFTINDTIRDKPEDLAVADDAWIQENIEGFQAPYALKPNDKVSFSMLAIPKATYEYYRALDELLFNDGGMFSPPPANPTGNVSGALGVFSAVSIKTKHLVIAEQ</sequence>
<evidence type="ECO:0000256" key="1">
    <source>
        <dbReference type="SAM" id="SignalP"/>
    </source>
</evidence>
<dbReference type="AlphaFoldDB" id="A1ZQR9"/>
<dbReference type="InterPro" id="IPR025345">
    <property type="entry name" value="DUF4249"/>
</dbReference>
<name>A1ZQR9_MICM2</name>
<gene>
    <name evidence="2" type="ORF">M23134_06534</name>
</gene>
<dbReference type="RefSeq" id="WP_002699888.1">
    <property type="nucleotide sequence ID" value="NZ_AAWS01000025.1"/>
</dbReference>
<accession>A1ZQR9</accession>
<feature type="signal peptide" evidence="1">
    <location>
        <begin position="1"/>
        <end position="19"/>
    </location>
</feature>
<protein>
    <submittedName>
        <fullName evidence="2">Lipoprotein, putative</fullName>
    </submittedName>
</protein>
<keyword evidence="3" id="KW-1185">Reference proteome</keyword>
<organism evidence="2 3">
    <name type="scientific">Microscilla marina ATCC 23134</name>
    <dbReference type="NCBI Taxonomy" id="313606"/>
    <lineage>
        <taxon>Bacteria</taxon>
        <taxon>Pseudomonadati</taxon>
        <taxon>Bacteroidota</taxon>
        <taxon>Cytophagia</taxon>
        <taxon>Cytophagales</taxon>
        <taxon>Microscillaceae</taxon>
        <taxon>Microscilla</taxon>
    </lineage>
</organism>
<comment type="caution">
    <text evidence="2">The sequence shown here is derived from an EMBL/GenBank/DDBJ whole genome shotgun (WGS) entry which is preliminary data.</text>
</comment>
<dbReference type="PROSITE" id="PS51257">
    <property type="entry name" value="PROKAR_LIPOPROTEIN"/>
    <property type="match status" value="1"/>
</dbReference>
<dbReference type="EMBL" id="AAWS01000025">
    <property type="protein sequence ID" value="EAY27224.1"/>
    <property type="molecule type" value="Genomic_DNA"/>
</dbReference>
<keyword evidence="1" id="KW-0732">Signal</keyword>